<protein>
    <recommendedName>
        <fullName evidence="4">DUF4870 domain-containing protein</fullName>
    </recommendedName>
</protein>
<evidence type="ECO:0008006" key="4">
    <source>
        <dbReference type="Google" id="ProtNLM"/>
    </source>
</evidence>
<evidence type="ECO:0000256" key="1">
    <source>
        <dbReference type="SAM" id="Phobius"/>
    </source>
</evidence>
<gene>
    <name evidence="2" type="ORF">P6P90_11665</name>
</gene>
<feature type="transmembrane region" description="Helical" evidence="1">
    <location>
        <begin position="12"/>
        <end position="30"/>
    </location>
</feature>
<comment type="caution">
    <text evidence="2">The sequence shown here is derived from an EMBL/GenBank/DDBJ whole genome shotgun (WGS) entry which is preliminary data.</text>
</comment>
<feature type="transmembrane region" description="Helical" evidence="1">
    <location>
        <begin position="74"/>
        <end position="94"/>
    </location>
</feature>
<dbReference type="Proteomes" id="UP001218246">
    <property type="component" value="Unassembled WGS sequence"/>
</dbReference>
<feature type="transmembrane region" description="Helical" evidence="1">
    <location>
        <begin position="42"/>
        <end position="62"/>
    </location>
</feature>
<organism evidence="2 3">
    <name type="scientific">Ectobacillus antri</name>
    <dbReference type="NCBI Taxonomy" id="2486280"/>
    <lineage>
        <taxon>Bacteria</taxon>
        <taxon>Bacillati</taxon>
        <taxon>Bacillota</taxon>
        <taxon>Bacilli</taxon>
        <taxon>Bacillales</taxon>
        <taxon>Bacillaceae</taxon>
        <taxon>Ectobacillus</taxon>
    </lineage>
</organism>
<accession>A0ABT6H7E7</accession>
<keyword evidence="3" id="KW-1185">Reference proteome</keyword>
<dbReference type="EMBL" id="JARULN010000010">
    <property type="protein sequence ID" value="MDG5754624.1"/>
    <property type="molecule type" value="Genomic_DNA"/>
</dbReference>
<keyword evidence="1" id="KW-0472">Membrane</keyword>
<name>A0ABT6H7E7_9BACI</name>
<evidence type="ECO:0000313" key="3">
    <source>
        <dbReference type="Proteomes" id="UP001218246"/>
    </source>
</evidence>
<sequence length="109" mass="12165">MKGMEKVLVAGGYMSLFVLPAILPFILYVACSNREVKYHARVAFASQCVPVAWVGVTFWFFLSAREADAMSLGILFGIVVLGLFNFWIMVWSVGNALRVLVSRKEDVEV</sequence>
<keyword evidence="1" id="KW-0812">Transmembrane</keyword>
<reference evidence="2 3" key="1">
    <citation type="submission" date="2023-04" db="EMBL/GenBank/DDBJ databases">
        <title>Ectobacillus antri isolated from activated sludge.</title>
        <authorList>
            <person name="Yan P."/>
            <person name="Liu X."/>
        </authorList>
    </citation>
    <scope>NUCLEOTIDE SEQUENCE [LARGE SCALE GENOMIC DNA]</scope>
    <source>
        <strain evidence="2 3">C18H</strain>
    </source>
</reference>
<dbReference type="RefSeq" id="WP_124564505.1">
    <property type="nucleotide sequence ID" value="NZ_JARRRY010000006.1"/>
</dbReference>
<keyword evidence="1" id="KW-1133">Transmembrane helix</keyword>
<proteinExistence type="predicted"/>
<evidence type="ECO:0000313" key="2">
    <source>
        <dbReference type="EMBL" id="MDG5754624.1"/>
    </source>
</evidence>